<dbReference type="AlphaFoldDB" id="D5MKC2"/>
<dbReference type="Pfam" id="PF13181">
    <property type="entry name" value="TPR_8"/>
    <property type="match status" value="2"/>
</dbReference>
<reference evidence="9 10" key="1">
    <citation type="journal article" date="2010" name="Nature">
        <title>Nitrite-driven anaerobic methane oxidation by oxygenic bacteria.</title>
        <authorList>
            <person name="Ettwig K.F."/>
            <person name="Butler M.K."/>
            <person name="Le Paslier D."/>
            <person name="Pelletier E."/>
            <person name="Mangenot S."/>
            <person name="Kuypers M.M.M."/>
            <person name="Schreiber F."/>
            <person name="Dutilh B.E."/>
            <person name="Zedelius J."/>
            <person name="de Beer D."/>
            <person name="Gloerich J."/>
            <person name="Wessels H.J.C.T."/>
            <person name="van Allen T."/>
            <person name="Luesken F."/>
            <person name="Wu M."/>
            <person name="van de Pas-Schoonen K.T."/>
            <person name="Op den Camp H.J.M."/>
            <person name="Janssen-Megens E.M."/>
            <person name="Francoijs K-J."/>
            <person name="Stunnenberg H."/>
            <person name="Weissenbach J."/>
            <person name="Jetten M.S.M."/>
            <person name="Strous M."/>
        </authorList>
    </citation>
    <scope>NUCLEOTIDE SEQUENCE [LARGE SCALE GENOMIC DNA]</scope>
</reference>
<keyword evidence="6" id="KW-0472">Membrane</keyword>
<feature type="repeat" description="TPR" evidence="8">
    <location>
        <begin position="167"/>
        <end position="200"/>
    </location>
</feature>
<accession>D5MKC2</accession>
<evidence type="ECO:0000256" key="3">
    <source>
        <dbReference type="ARBA" id="ARBA00022737"/>
    </source>
</evidence>
<dbReference type="InterPro" id="IPR019734">
    <property type="entry name" value="TPR_rpt"/>
</dbReference>
<dbReference type="HOGENOM" id="CLU_656704_0_0_0"/>
<dbReference type="PANTHER" id="PTHR46208">
    <property type="entry name" value="MITOCHONDRIAL IMPORT RECEPTOR SUBUNIT TOM70"/>
    <property type="match status" value="1"/>
</dbReference>
<evidence type="ECO:0000256" key="4">
    <source>
        <dbReference type="ARBA" id="ARBA00022803"/>
    </source>
</evidence>
<comment type="subcellular location">
    <subcellularLocation>
        <location evidence="1">Membrane</location>
        <topology evidence="1">Single-pass membrane protein</topology>
    </subcellularLocation>
</comment>
<dbReference type="GO" id="GO:0016020">
    <property type="term" value="C:membrane"/>
    <property type="evidence" value="ECO:0007669"/>
    <property type="project" value="UniProtKB-SubCell"/>
</dbReference>
<dbReference type="STRING" id="671143.DAMO_2671"/>
<evidence type="ECO:0000313" key="9">
    <source>
        <dbReference type="EMBL" id="CBE69744.1"/>
    </source>
</evidence>
<organism evidence="9 10">
    <name type="scientific">Methylomirabilis oxygeniifera</name>
    <dbReference type="NCBI Taxonomy" id="671143"/>
    <lineage>
        <taxon>Bacteria</taxon>
        <taxon>Candidatus Methylomirabilota</taxon>
        <taxon>Candidatus Methylomirabilia</taxon>
        <taxon>Candidatus Methylomirabilales</taxon>
        <taxon>Candidatus Methylomirabilaceae</taxon>
        <taxon>Candidatus Methylomirabilis</taxon>
    </lineage>
</organism>
<dbReference type="PANTHER" id="PTHR46208:SF1">
    <property type="entry name" value="MITOCHONDRIAL IMPORT RECEPTOR SUBUNIT TOM70"/>
    <property type="match status" value="1"/>
</dbReference>
<evidence type="ECO:0000256" key="8">
    <source>
        <dbReference type="PROSITE-ProRule" id="PRU00339"/>
    </source>
</evidence>
<evidence type="ECO:0000256" key="2">
    <source>
        <dbReference type="ARBA" id="ARBA00022692"/>
    </source>
</evidence>
<dbReference type="EMBL" id="FP565575">
    <property type="protein sequence ID" value="CBE69744.1"/>
    <property type="molecule type" value="Genomic_DNA"/>
</dbReference>
<keyword evidence="5" id="KW-1133">Transmembrane helix</keyword>
<name>D5MKC2_METO1</name>
<gene>
    <name evidence="9" type="ORF">DAMO_2671</name>
</gene>
<keyword evidence="4 8" id="KW-0802">TPR repeat</keyword>
<dbReference type="Gene3D" id="1.25.40.10">
    <property type="entry name" value="Tetratricopeptide repeat domain"/>
    <property type="match status" value="1"/>
</dbReference>
<dbReference type="SUPFAM" id="SSF48452">
    <property type="entry name" value="TPR-like"/>
    <property type="match status" value="1"/>
</dbReference>
<dbReference type="KEGG" id="mox:DAMO_2671"/>
<keyword evidence="2" id="KW-0812">Transmembrane</keyword>
<dbReference type="Proteomes" id="UP000006898">
    <property type="component" value="Chromosome"/>
</dbReference>
<dbReference type="InterPro" id="IPR011990">
    <property type="entry name" value="TPR-like_helical_dom_sf"/>
</dbReference>
<proteinExistence type="inferred from homology"/>
<dbReference type="eggNOG" id="COG0457">
    <property type="taxonomic scope" value="Bacteria"/>
</dbReference>
<comment type="similarity">
    <text evidence="7">Belongs to the Tom70 family.</text>
</comment>
<evidence type="ECO:0000256" key="6">
    <source>
        <dbReference type="ARBA" id="ARBA00023136"/>
    </source>
</evidence>
<feature type="repeat" description="TPR" evidence="8">
    <location>
        <begin position="98"/>
        <end position="131"/>
    </location>
</feature>
<dbReference type="PROSITE" id="PS50005">
    <property type="entry name" value="TPR"/>
    <property type="match status" value="2"/>
</dbReference>
<evidence type="ECO:0000313" key="10">
    <source>
        <dbReference type="Proteomes" id="UP000006898"/>
    </source>
</evidence>
<evidence type="ECO:0000256" key="7">
    <source>
        <dbReference type="ARBA" id="ARBA00038030"/>
    </source>
</evidence>
<evidence type="ECO:0000256" key="5">
    <source>
        <dbReference type="ARBA" id="ARBA00022989"/>
    </source>
</evidence>
<protein>
    <submittedName>
        <fullName evidence="9">TPR repeat</fullName>
    </submittedName>
</protein>
<keyword evidence="3" id="KW-0677">Repeat</keyword>
<dbReference type="SMART" id="SM00028">
    <property type="entry name" value="TPR"/>
    <property type="match status" value="4"/>
</dbReference>
<evidence type="ECO:0000256" key="1">
    <source>
        <dbReference type="ARBA" id="ARBA00004167"/>
    </source>
</evidence>
<sequence>MQILHRLDEFLFGLFPKAQESGNDTEVLKDEMTKFYTFGPYKPIVTLEGGWVKVEINTPVILSEESDFRKVVALAEKRKFAEVKPILRNLISKNRTNSEYYRINGQILSEEGDQEGAIDSLIDALRWDPKNAWALLMMGNIFAKYKDDIATAMKYYDQVLKVDSRNNIAMNNIGANLMRQGKTEAAKKYFHEALKINANYANTYYALGLVAEVENDPFSAFDHAITTLKKSANPKDALFQNALQLALSSAKKVVETGSGAEILSDYVHQLESQCDTKIELVEDPSIPTAAKFELAENYGRSRHVVRYNPNKLAIVHLQMHELVHLSYIIEARRADANLLFVTSQKQKAEFITGIDYSIRKLRKRGLPEESISGFCTTLFDGINLQIFNTPIDLFIEDFLYHEFKELRPYHNSSPYLVC</sequence>